<protein>
    <recommendedName>
        <fullName evidence="6">Septum formation initiator</fullName>
    </recommendedName>
</protein>
<keyword evidence="3" id="KW-0732">Signal</keyword>
<dbReference type="EMBL" id="JBHTKM010000001">
    <property type="protein sequence ID" value="MFD1014430.1"/>
    <property type="molecule type" value="Genomic_DNA"/>
</dbReference>
<organism evidence="4 5">
    <name type="scientific">Winogradskyella rapida</name>
    <dbReference type="NCBI Taxonomy" id="549701"/>
    <lineage>
        <taxon>Bacteria</taxon>
        <taxon>Pseudomonadati</taxon>
        <taxon>Bacteroidota</taxon>
        <taxon>Flavobacteriia</taxon>
        <taxon>Flavobacteriales</taxon>
        <taxon>Flavobacteriaceae</taxon>
        <taxon>Winogradskyella</taxon>
    </lineage>
</organism>
<feature type="signal peptide" evidence="3">
    <location>
        <begin position="1"/>
        <end position="18"/>
    </location>
</feature>
<reference evidence="5" key="1">
    <citation type="journal article" date="2019" name="Int. J. Syst. Evol. Microbiol.">
        <title>The Global Catalogue of Microorganisms (GCM) 10K type strain sequencing project: providing services to taxonomists for standard genome sequencing and annotation.</title>
        <authorList>
            <consortium name="The Broad Institute Genomics Platform"/>
            <consortium name="The Broad Institute Genome Sequencing Center for Infectious Disease"/>
            <person name="Wu L."/>
            <person name="Ma J."/>
        </authorList>
    </citation>
    <scope>NUCLEOTIDE SEQUENCE [LARGE SCALE GENOMIC DNA]</scope>
    <source>
        <strain evidence="5">CCUG 56098</strain>
    </source>
</reference>
<name>A0ABW3KLB8_9FLAO</name>
<proteinExistence type="predicted"/>
<feature type="chain" id="PRO_5045575665" description="Septum formation initiator" evidence="3">
    <location>
        <begin position="19"/>
        <end position="311"/>
    </location>
</feature>
<comment type="caution">
    <text evidence="4">The sequence shown here is derived from an EMBL/GenBank/DDBJ whole genome shotgun (WGS) entry which is preliminary data.</text>
</comment>
<accession>A0ABW3KLB8</accession>
<gene>
    <name evidence="4" type="ORF">ACFQ13_00740</name>
</gene>
<evidence type="ECO:0000256" key="3">
    <source>
        <dbReference type="SAM" id="SignalP"/>
    </source>
</evidence>
<dbReference type="Proteomes" id="UP001597086">
    <property type="component" value="Unassembled WGS sequence"/>
</dbReference>
<evidence type="ECO:0000256" key="2">
    <source>
        <dbReference type="SAM" id="Phobius"/>
    </source>
</evidence>
<dbReference type="RefSeq" id="WP_386113181.1">
    <property type="nucleotide sequence ID" value="NZ_JBHTKM010000001.1"/>
</dbReference>
<keyword evidence="2" id="KW-0472">Membrane</keyword>
<evidence type="ECO:0000313" key="4">
    <source>
        <dbReference type="EMBL" id="MFD1014430.1"/>
    </source>
</evidence>
<feature type="coiled-coil region" evidence="1">
    <location>
        <begin position="29"/>
        <end position="103"/>
    </location>
</feature>
<feature type="transmembrane region" description="Helical" evidence="2">
    <location>
        <begin position="127"/>
        <end position="147"/>
    </location>
</feature>
<keyword evidence="1" id="KW-0175">Coiled coil</keyword>
<evidence type="ECO:0000256" key="1">
    <source>
        <dbReference type="SAM" id="Coils"/>
    </source>
</evidence>
<sequence length="311" mass="35195">MKKTLLIIILVTVSNLFAQQTDSKLGETVNNLQIQVNQQQADIQKLYSELNKEYRTYRIVKKNLNQKIIDKKEELVDSLNTLIDKSKAELASINEQLKTKIKETDKIVVSNNSKISDLGNSLDKNRLYWIIGTLATLLLGGLVYWLLGKRIQSSKIDVETQIKNTKASLEEESVKLDTKLVEVLTKQLDVFKVDQAITSQANDNDHSLVLKVADRLTAMETNHYRMDPKTKGLKQLVRAVKSIKENYLASGYEIVEMIGQEYKDGLNVTANFIPSEEIETGKRVITRIIKPQVNFNGKMIQAAQIEVSVGE</sequence>
<keyword evidence="2" id="KW-0812">Transmembrane</keyword>
<keyword evidence="5" id="KW-1185">Reference proteome</keyword>
<keyword evidence="2" id="KW-1133">Transmembrane helix</keyword>
<evidence type="ECO:0008006" key="6">
    <source>
        <dbReference type="Google" id="ProtNLM"/>
    </source>
</evidence>
<evidence type="ECO:0000313" key="5">
    <source>
        <dbReference type="Proteomes" id="UP001597086"/>
    </source>
</evidence>